<feature type="signal peptide" evidence="1">
    <location>
        <begin position="1"/>
        <end position="25"/>
    </location>
</feature>
<keyword evidence="1" id="KW-0732">Signal</keyword>
<protein>
    <submittedName>
        <fullName evidence="2">Uncharacterized protein</fullName>
    </submittedName>
</protein>
<organism evidence="2">
    <name type="scientific">Arion vulgaris</name>
    <dbReference type="NCBI Taxonomy" id="1028688"/>
    <lineage>
        <taxon>Eukaryota</taxon>
        <taxon>Metazoa</taxon>
        <taxon>Spiralia</taxon>
        <taxon>Lophotrochozoa</taxon>
        <taxon>Mollusca</taxon>
        <taxon>Gastropoda</taxon>
        <taxon>Heterobranchia</taxon>
        <taxon>Euthyneura</taxon>
        <taxon>Panpulmonata</taxon>
        <taxon>Eupulmonata</taxon>
        <taxon>Stylommatophora</taxon>
        <taxon>Helicina</taxon>
        <taxon>Arionoidea</taxon>
        <taxon>Arionidae</taxon>
        <taxon>Arion</taxon>
    </lineage>
</organism>
<sequence>MFAIHFITISLVAAIILLPGPSTQSERFNVSEATQNTTNLVTVPSYSTVIKTDLIATCTKYAIQSTEKPVHLKAEPLCTESGSSLDQLIRFIGNHFKSQECGNSNIIAYYTEILYCSILNAHTICLQPYAEALKNTNTETVPTMSKVRQIIEDLCNMKHMLEEDCMFRRLKYVSRCVQIEVESVLVMQSRKWTYGTIDACRHLEIKVLCMWEGLQPCNRETAGLMVGLISKHLRSETCTFSRSHMVQPLTWICLATAFVILHF</sequence>
<name>A0A0B6ZPU9_9EUPU</name>
<gene>
    <name evidence="2" type="primary">ORF71933</name>
</gene>
<feature type="chain" id="PRO_5002111254" evidence="1">
    <location>
        <begin position="26"/>
        <end position="263"/>
    </location>
</feature>
<proteinExistence type="predicted"/>
<evidence type="ECO:0000313" key="2">
    <source>
        <dbReference type="EMBL" id="CEK69866.1"/>
    </source>
</evidence>
<accession>A0A0B6ZPU9</accession>
<evidence type="ECO:0000256" key="1">
    <source>
        <dbReference type="SAM" id="SignalP"/>
    </source>
</evidence>
<reference evidence="2" key="1">
    <citation type="submission" date="2014-12" db="EMBL/GenBank/DDBJ databases">
        <title>Insight into the proteome of Arion vulgaris.</title>
        <authorList>
            <person name="Aradska J."/>
            <person name="Bulat T."/>
            <person name="Smidak R."/>
            <person name="Sarate P."/>
            <person name="Gangsoo J."/>
            <person name="Sialana F."/>
            <person name="Bilban M."/>
            <person name="Lubec G."/>
        </authorList>
    </citation>
    <scope>NUCLEOTIDE SEQUENCE</scope>
    <source>
        <tissue evidence="2">Skin</tissue>
    </source>
</reference>
<dbReference type="EMBL" id="HACG01023001">
    <property type="protein sequence ID" value="CEK69866.1"/>
    <property type="molecule type" value="Transcribed_RNA"/>
</dbReference>
<dbReference type="AlphaFoldDB" id="A0A0B6ZPU9"/>